<dbReference type="SUPFAM" id="SSF49265">
    <property type="entry name" value="Fibronectin type III"/>
    <property type="match status" value="1"/>
</dbReference>
<evidence type="ECO:0000256" key="8">
    <source>
        <dbReference type="ARBA" id="ARBA00022737"/>
    </source>
</evidence>
<evidence type="ECO:0000256" key="3">
    <source>
        <dbReference type="ARBA" id="ARBA00022475"/>
    </source>
</evidence>
<dbReference type="SMART" id="SM00454">
    <property type="entry name" value="SAM"/>
    <property type="match status" value="1"/>
</dbReference>
<dbReference type="SMART" id="SM00060">
    <property type="entry name" value="FN3"/>
    <property type="match status" value="2"/>
</dbReference>
<keyword evidence="29" id="KW-1185">Reference proteome</keyword>
<dbReference type="InterPro" id="IPR009030">
    <property type="entry name" value="Growth_fac_rcpt_cys_sf"/>
</dbReference>
<dbReference type="SMART" id="SM00615">
    <property type="entry name" value="EPH_lbd"/>
    <property type="match status" value="1"/>
</dbReference>
<evidence type="ECO:0000256" key="11">
    <source>
        <dbReference type="ARBA" id="ARBA00022840"/>
    </source>
</evidence>
<dbReference type="SUPFAM" id="SSF56112">
    <property type="entry name" value="Protein kinase-like (PK-like)"/>
    <property type="match status" value="1"/>
</dbReference>
<dbReference type="PROSITE" id="PS00107">
    <property type="entry name" value="PROTEIN_KINASE_ATP"/>
    <property type="match status" value="1"/>
</dbReference>
<dbReference type="InterPro" id="IPR001090">
    <property type="entry name" value="Ephrin_rcpt_lig-bd_dom"/>
</dbReference>
<reference evidence="30" key="1">
    <citation type="submission" date="2025-08" db="UniProtKB">
        <authorList>
            <consortium name="RefSeq"/>
        </authorList>
    </citation>
    <scope>IDENTIFICATION</scope>
    <source>
        <tissue evidence="30">Sperm</tissue>
    </source>
</reference>
<dbReference type="GO" id="GO:0030425">
    <property type="term" value="C:dendrite"/>
    <property type="evidence" value="ECO:0007669"/>
    <property type="project" value="TreeGrafter"/>
</dbReference>
<keyword evidence="8" id="KW-0677">Repeat</keyword>
<dbReference type="Gene3D" id="2.60.120.260">
    <property type="entry name" value="Galactose-binding domain-like"/>
    <property type="match status" value="1"/>
</dbReference>
<keyword evidence="6 23" id="KW-0812">Transmembrane</keyword>
<dbReference type="FunFam" id="2.60.40.1770:FF:000001">
    <property type="entry name" value="Ephrin type-A receptor 5"/>
    <property type="match status" value="1"/>
</dbReference>
<dbReference type="PROSITE" id="PS00109">
    <property type="entry name" value="PROTEIN_KINASE_TYR"/>
    <property type="match status" value="1"/>
</dbReference>
<feature type="chain" id="PRO_5042516462" description="receptor protein-tyrosine kinase" evidence="24">
    <location>
        <begin position="28"/>
        <end position="993"/>
    </location>
</feature>
<feature type="binding site" evidence="20 22">
    <location>
        <position position="658"/>
    </location>
    <ligand>
        <name>ATP</name>
        <dbReference type="ChEBI" id="CHEBI:30616"/>
    </ligand>
</feature>
<dbReference type="InterPro" id="IPR050449">
    <property type="entry name" value="Ephrin_rcpt_TKs"/>
</dbReference>
<protein>
    <recommendedName>
        <fullName evidence="2">receptor protein-tyrosine kinase</fullName>
        <ecNumber evidence="2">2.7.10.1</ecNumber>
    </recommendedName>
</protein>
<dbReference type="PROSITE" id="PS00791">
    <property type="entry name" value="RECEPTOR_TYR_KIN_V_2"/>
    <property type="match status" value="1"/>
</dbReference>
<evidence type="ECO:0000256" key="2">
    <source>
        <dbReference type="ARBA" id="ARBA00011902"/>
    </source>
</evidence>
<dbReference type="PANTHER" id="PTHR46877:SF14">
    <property type="entry name" value="RECEPTOR PROTEIN-TYROSINE KINASE"/>
    <property type="match status" value="1"/>
</dbReference>
<evidence type="ECO:0000259" key="26">
    <source>
        <dbReference type="PROSITE" id="PS50105"/>
    </source>
</evidence>
<dbReference type="FunFam" id="2.60.40.10:FF:000041">
    <property type="entry name" value="ephrin type-A receptor 3"/>
    <property type="match status" value="1"/>
</dbReference>
<dbReference type="PROSITE" id="PS50853">
    <property type="entry name" value="FN3"/>
    <property type="match status" value="2"/>
</dbReference>
<keyword evidence="9 20" id="KW-0547">Nucleotide-binding</keyword>
<sequence>MASGNFAALSLTWIFAGFLGICTAVASNEVNILDSKTAQEELGWIASPPEGWEEISGYDEFYTPIRTYQVCHVMKPNQNNWLRTNWITRGGAQRVFLELKFTLRDCNSIPGIPGTCKETFNVYYHESDSERVSGIHESQYVKVDTIAADESFTEIDLGGRIMKLNTEVRDVGPLAKKGFHLAFQDVGACIALVSVRVYYKRCPRTVRGLAVFPDTVTGADSSSLIEVRGACVDNSAEKEAPRMFCSVDGEWLVPIGRCVCGPGYEQAEDGCQACERGFYKEFAGDNSCSKCPPHSSARARGAASCSCEDGYFRPRTDPQSVACARPPSAPGNVISNVNETSVTLEWSPPGETGGRRDVSYSIVCRRCPSEPAGACAPCGAAVRFLPRQARLLNTSVVVRDLLAHTNYTFEVHGNNGVSELSGVPSRFAAVNVTTNQAAPSPITDVQKGLISEDAIILNWAEPKQPNGIILDYEVKYYEKDQKESKYTTLRSNVTSTTITGLKPAVVYALQIRARTAAGYGDYSPAVEFKTSPDYVASPSEQKQDTLIWAFVFAVIVVLLLITAFFIIKRRRCGYSKAKQDYDEEKTRFHSGHVKLPGLKMYIDPHTYEDPNQAVHEFAKEIDASCVKIERVIGAGEFGEVCSGYLKHPGKKEVCVAIKTLKAGYTEQQRRDFLCEASIMGQFDHPNIIRLEGVITKSKPVMIITEFMENGSLDLFLRKNDGQFTVIQLVGMLRGIAAGMKYLSDMNYVHRDLAARNILVNSNLVCKVSDFGLSRVLEDDPEAAYTTRGGKIPIRWTAPEAIAYRKFTSASDVWSYGIVMWEVMSYGERPYWDMSNQDVIKAIEEGYRLPAPMDCPLPLHQLMLDCWQKERSDRPKFGQIVGILDKMIRNPNVLKTSASGDVTTRSANSLLDQSIPDFGSFRSVEEWLDAIKMGRYKDNFASAGYTSLEQVVQLDSDDIVRIGITLIGHQKKILSSVQSMKADLVQLHNQGVHV</sequence>
<organism evidence="29 30">
    <name type="scientific">Petromyzon marinus</name>
    <name type="common">Sea lamprey</name>
    <dbReference type="NCBI Taxonomy" id="7757"/>
    <lineage>
        <taxon>Eukaryota</taxon>
        <taxon>Metazoa</taxon>
        <taxon>Chordata</taxon>
        <taxon>Craniata</taxon>
        <taxon>Vertebrata</taxon>
        <taxon>Cyclostomata</taxon>
        <taxon>Hyperoartia</taxon>
        <taxon>Petromyzontiformes</taxon>
        <taxon>Petromyzontidae</taxon>
        <taxon>Petromyzon</taxon>
    </lineage>
</organism>
<dbReference type="InterPro" id="IPR013761">
    <property type="entry name" value="SAM/pointed_sf"/>
</dbReference>
<feature type="disulfide bond" evidence="21">
    <location>
        <begin position="106"/>
        <end position="116"/>
    </location>
</feature>
<dbReference type="Proteomes" id="UP001318040">
    <property type="component" value="Chromosome 39"/>
</dbReference>
<dbReference type="InterPro" id="IPR003961">
    <property type="entry name" value="FN3_dom"/>
</dbReference>
<dbReference type="CDD" id="cd00063">
    <property type="entry name" value="FN3"/>
    <property type="match status" value="2"/>
</dbReference>
<evidence type="ECO:0000256" key="15">
    <source>
        <dbReference type="ARBA" id="ARBA00023137"/>
    </source>
</evidence>
<evidence type="ECO:0000256" key="10">
    <source>
        <dbReference type="ARBA" id="ARBA00022777"/>
    </source>
</evidence>
<dbReference type="InterPro" id="IPR036116">
    <property type="entry name" value="FN3_sf"/>
</dbReference>
<dbReference type="GO" id="GO:0005005">
    <property type="term" value="F:transmembrane-ephrin receptor activity"/>
    <property type="evidence" value="ECO:0007669"/>
    <property type="project" value="TreeGrafter"/>
</dbReference>
<dbReference type="Gene3D" id="2.60.40.1770">
    <property type="entry name" value="ephrin a2 ectodomain"/>
    <property type="match status" value="1"/>
</dbReference>
<dbReference type="PRINTS" id="PR00109">
    <property type="entry name" value="TYRKINASE"/>
</dbReference>
<dbReference type="FunFam" id="2.60.40.10:FF:000045">
    <property type="entry name" value="Ephrin type-A receptor 5"/>
    <property type="match status" value="1"/>
</dbReference>
<dbReference type="Pfam" id="PF14575">
    <property type="entry name" value="EphA2_TM"/>
    <property type="match status" value="1"/>
</dbReference>
<evidence type="ECO:0000256" key="7">
    <source>
        <dbReference type="ARBA" id="ARBA00022729"/>
    </source>
</evidence>
<evidence type="ECO:0000256" key="1">
    <source>
        <dbReference type="ARBA" id="ARBA00004251"/>
    </source>
</evidence>
<keyword evidence="5" id="KW-0808">Transferase</keyword>
<feature type="disulfide bond" evidence="21">
    <location>
        <begin position="71"/>
        <end position="189"/>
    </location>
</feature>
<dbReference type="FunFam" id="2.60.120.260:FF:000001">
    <property type="entry name" value="Ephrin type-A receptor 7"/>
    <property type="match status" value="1"/>
</dbReference>
<dbReference type="PRINTS" id="PR00014">
    <property type="entry name" value="FNTYPEIII"/>
</dbReference>
<evidence type="ECO:0000256" key="14">
    <source>
        <dbReference type="ARBA" id="ARBA00023136"/>
    </source>
</evidence>
<evidence type="ECO:0000313" key="30">
    <source>
        <dbReference type="RefSeq" id="XP_032824134.1"/>
    </source>
</evidence>
<evidence type="ECO:0000256" key="13">
    <source>
        <dbReference type="ARBA" id="ARBA00022989"/>
    </source>
</evidence>
<dbReference type="AlphaFoldDB" id="A0AAJ7X796"/>
<dbReference type="Gene3D" id="1.10.510.10">
    <property type="entry name" value="Transferase(Phosphotransferase) domain 1"/>
    <property type="match status" value="1"/>
</dbReference>
<gene>
    <name evidence="30" type="primary">LOC116950468</name>
</gene>
<keyword evidence="12" id="KW-0524">Neurogenesis</keyword>
<dbReference type="CDD" id="cd10473">
    <property type="entry name" value="EphR_LBD_A"/>
    <property type="match status" value="1"/>
</dbReference>
<keyword evidence="14 23" id="KW-0472">Membrane</keyword>
<keyword evidence="3" id="KW-1003">Cell membrane</keyword>
<dbReference type="PANTHER" id="PTHR46877">
    <property type="entry name" value="EPH RECEPTOR A5"/>
    <property type="match status" value="1"/>
</dbReference>
<evidence type="ECO:0000259" key="27">
    <source>
        <dbReference type="PROSITE" id="PS50853"/>
    </source>
</evidence>
<dbReference type="CDD" id="cd00185">
    <property type="entry name" value="TNFRSF"/>
    <property type="match status" value="1"/>
</dbReference>
<evidence type="ECO:0000256" key="23">
    <source>
        <dbReference type="SAM" id="Phobius"/>
    </source>
</evidence>
<evidence type="ECO:0000256" key="16">
    <source>
        <dbReference type="ARBA" id="ARBA00023170"/>
    </source>
</evidence>
<name>A0AAJ7X796_PETMA</name>
<dbReference type="SMART" id="SM00219">
    <property type="entry name" value="TyrKc"/>
    <property type="match status" value="1"/>
</dbReference>
<feature type="domain" description="Fibronectin type-III" evidence="27">
    <location>
        <begin position="441"/>
        <end position="533"/>
    </location>
</feature>
<dbReference type="GO" id="GO:0007411">
    <property type="term" value="P:axon guidance"/>
    <property type="evidence" value="ECO:0007669"/>
    <property type="project" value="TreeGrafter"/>
</dbReference>
<feature type="active site" description="Proton acceptor" evidence="19">
    <location>
        <position position="751"/>
    </location>
</feature>
<keyword evidence="21" id="KW-1015">Disulfide bond</keyword>
<dbReference type="InterPro" id="IPR020635">
    <property type="entry name" value="Tyr_kinase_cat_dom"/>
</dbReference>
<dbReference type="InterPro" id="IPR013783">
    <property type="entry name" value="Ig-like_fold"/>
</dbReference>
<feature type="domain" description="Protein kinase" evidence="25">
    <location>
        <begin position="626"/>
        <end position="887"/>
    </location>
</feature>
<evidence type="ECO:0000256" key="4">
    <source>
        <dbReference type="ARBA" id="ARBA00022553"/>
    </source>
</evidence>
<dbReference type="GO" id="GO:0005524">
    <property type="term" value="F:ATP binding"/>
    <property type="evidence" value="ECO:0007669"/>
    <property type="project" value="UniProtKB-UniRule"/>
</dbReference>
<dbReference type="PROSITE" id="PS51550">
    <property type="entry name" value="EPH_LBD"/>
    <property type="match status" value="1"/>
</dbReference>
<feature type="signal peptide" evidence="24">
    <location>
        <begin position="1"/>
        <end position="27"/>
    </location>
</feature>
<evidence type="ECO:0000256" key="21">
    <source>
        <dbReference type="PIRSR" id="PIRSR000666-3"/>
    </source>
</evidence>
<keyword evidence="17" id="KW-0325">Glycoprotein</keyword>
<dbReference type="PROSITE" id="PS50105">
    <property type="entry name" value="SAM_DOMAIN"/>
    <property type="match status" value="1"/>
</dbReference>
<dbReference type="InterPro" id="IPR017441">
    <property type="entry name" value="Protein_kinase_ATP_BS"/>
</dbReference>
<dbReference type="CDD" id="cd05066">
    <property type="entry name" value="PTKc_EphR_A"/>
    <property type="match status" value="1"/>
</dbReference>
<evidence type="ECO:0000256" key="24">
    <source>
        <dbReference type="SAM" id="SignalP"/>
    </source>
</evidence>
<dbReference type="PIRSF" id="PIRSF000666">
    <property type="entry name" value="TyrPK_ephrin_receptor"/>
    <property type="match status" value="1"/>
</dbReference>
<evidence type="ECO:0000256" key="22">
    <source>
        <dbReference type="PROSITE-ProRule" id="PRU10141"/>
    </source>
</evidence>
<keyword evidence="4" id="KW-0597">Phosphoprotein</keyword>
<dbReference type="Pfam" id="PF00536">
    <property type="entry name" value="SAM_1"/>
    <property type="match status" value="1"/>
</dbReference>
<dbReference type="InterPro" id="IPR000719">
    <property type="entry name" value="Prot_kinase_dom"/>
</dbReference>
<dbReference type="CDD" id="cd09488">
    <property type="entry name" value="SAM_EPH-R"/>
    <property type="match status" value="1"/>
</dbReference>
<evidence type="ECO:0000256" key="20">
    <source>
        <dbReference type="PIRSR" id="PIRSR000666-2"/>
    </source>
</evidence>
<keyword evidence="11 20" id="KW-0067">ATP-binding</keyword>
<dbReference type="InterPro" id="IPR027936">
    <property type="entry name" value="Eph_TM"/>
</dbReference>
<feature type="transmembrane region" description="Helical" evidence="23">
    <location>
        <begin position="546"/>
        <end position="567"/>
    </location>
</feature>
<proteinExistence type="predicted"/>
<dbReference type="InterPro" id="IPR001660">
    <property type="entry name" value="SAM"/>
</dbReference>
<evidence type="ECO:0000256" key="17">
    <source>
        <dbReference type="ARBA" id="ARBA00023180"/>
    </source>
</evidence>
<evidence type="ECO:0000256" key="18">
    <source>
        <dbReference type="ARBA" id="ARBA00051243"/>
    </source>
</evidence>
<comment type="catalytic activity">
    <reaction evidence="18">
        <text>L-tyrosyl-[protein] + ATP = O-phospho-L-tyrosyl-[protein] + ADP + H(+)</text>
        <dbReference type="Rhea" id="RHEA:10596"/>
        <dbReference type="Rhea" id="RHEA-COMP:10136"/>
        <dbReference type="Rhea" id="RHEA-COMP:20101"/>
        <dbReference type="ChEBI" id="CHEBI:15378"/>
        <dbReference type="ChEBI" id="CHEBI:30616"/>
        <dbReference type="ChEBI" id="CHEBI:46858"/>
        <dbReference type="ChEBI" id="CHEBI:61978"/>
        <dbReference type="ChEBI" id="CHEBI:456216"/>
        <dbReference type="EC" id="2.7.10.1"/>
    </reaction>
</comment>
<evidence type="ECO:0000259" key="25">
    <source>
        <dbReference type="PROSITE" id="PS50011"/>
    </source>
</evidence>
<comment type="subcellular location">
    <subcellularLocation>
        <location evidence="1">Cell membrane</location>
        <topology evidence="1">Single-pass type I membrane protein</topology>
    </subcellularLocation>
</comment>
<evidence type="ECO:0000256" key="9">
    <source>
        <dbReference type="ARBA" id="ARBA00022741"/>
    </source>
</evidence>
<dbReference type="Pfam" id="PF01404">
    <property type="entry name" value="Ephrin_lbd"/>
    <property type="match status" value="1"/>
</dbReference>
<evidence type="ECO:0000256" key="19">
    <source>
        <dbReference type="PIRSR" id="PIRSR000666-1"/>
    </source>
</evidence>
<dbReference type="Pfam" id="PF00041">
    <property type="entry name" value="fn3"/>
    <property type="match status" value="2"/>
</dbReference>
<dbReference type="GO" id="GO:0005886">
    <property type="term" value="C:plasma membrane"/>
    <property type="evidence" value="ECO:0007669"/>
    <property type="project" value="UniProtKB-SubCell"/>
</dbReference>
<evidence type="ECO:0000256" key="5">
    <source>
        <dbReference type="ARBA" id="ARBA00022679"/>
    </source>
</evidence>
<dbReference type="Gene3D" id="2.10.50.10">
    <property type="entry name" value="Tumor Necrosis Factor Receptor, subunit A, domain 2"/>
    <property type="match status" value="1"/>
</dbReference>
<dbReference type="Pfam" id="PF07699">
    <property type="entry name" value="Ephrin_rec_like"/>
    <property type="match status" value="1"/>
</dbReference>
<dbReference type="FunFam" id="2.10.50.10:FF:000001">
    <property type="entry name" value="Ephrin type-A receptor 5"/>
    <property type="match status" value="1"/>
</dbReference>
<dbReference type="Gene3D" id="2.60.40.10">
    <property type="entry name" value="Immunoglobulins"/>
    <property type="match status" value="2"/>
</dbReference>
<dbReference type="SUPFAM" id="SSF47769">
    <property type="entry name" value="SAM/Pointed domain"/>
    <property type="match status" value="1"/>
</dbReference>
<dbReference type="SUPFAM" id="SSF49785">
    <property type="entry name" value="Galactose-binding domain-like"/>
    <property type="match status" value="1"/>
</dbReference>
<evidence type="ECO:0000256" key="12">
    <source>
        <dbReference type="ARBA" id="ARBA00022902"/>
    </source>
</evidence>
<evidence type="ECO:0000259" key="28">
    <source>
        <dbReference type="PROSITE" id="PS51550"/>
    </source>
</evidence>
<keyword evidence="13 23" id="KW-1133">Transmembrane helix</keyword>
<dbReference type="InterPro" id="IPR008266">
    <property type="entry name" value="Tyr_kinase_AS"/>
</dbReference>
<dbReference type="Gene3D" id="1.10.150.50">
    <property type="entry name" value="Transcription Factor, Ets-1"/>
    <property type="match status" value="1"/>
</dbReference>
<feature type="binding site" evidence="20">
    <location>
        <begin position="632"/>
        <end position="640"/>
    </location>
    <ligand>
        <name>ATP</name>
        <dbReference type="ChEBI" id="CHEBI:30616"/>
    </ligand>
</feature>
<keyword evidence="16" id="KW-0675">Receptor</keyword>
<dbReference type="RefSeq" id="XP_032824134.1">
    <property type="nucleotide sequence ID" value="XM_032968243.1"/>
</dbReference>
<evidence type="ECO:0000313" key="29">
    <source>
        <dbReference type="Proteomes" id="UP001318040"/>
    </source>
</evidence>
<dbReference type="FunFam" id="1.10.150.50:FF:000001">
    <property type="entry name" value="Ephrin type-A receptor 5"/>
    <property type="match status" value="1"/>
</dbReference>
<feature type="domain" description="SAM" evidence="26">
    <location>
        <begin position="918"/>
        <end position="982"/>
    </location>
</feature>
<dbReference type="KEGG" id="pmrn:116950468"/>
<dbReference type="FunFam" id="1.10.510.10:FF:000019">
    <property type="entry name" value="Ephrin type-A receptor 5"/>
    <property type="match status" value="1"/>
</dbReference>
<dbReference type="PROSITE" id="PS50011">
    <property type="entry name" value="PROTEIN_KINASE_DOM"/>
    <property type="match status" value="1"/>
</dbReference>
<dbReference type="PROSITE" id="PS00790">
    <property type="entry name" value="RECEPTOR_TYR_KIN_V_1"/>
    <property type="match status" value="1"/>
</dbReference>
<dbReference type="InterPro" id="IPR011009">
    <property type="entry name" value="Kinase-like_dom_sf"/>
</dbReference>
<dbReference type="FunFam" id="3.30.200.20:FF:000001">
    <property type="entry name" value="Ephrin type-A receptor 5"/>
    <property type="match status" value="1"/>
</dbReference>
<dbReference type="InterPro" id="IPR011641">
    <property type="entry name" value="Tyr-kin_ephrin_A/B_rcpt-like"/>
</dbReference>
<feature type="domain" description="Eph LBD" evidence="28">
    <location>
        <begin position="29"/>
        <end position="207"/>
    </location>
</feature>
<dbReference type="EC" id="2.7.10.1" evidence="2"/>
<dbReference type="Pfam" id="PF25599">
    <property type="entry name" value="Ephrin_CRD"/>
    <property type="match status" value="1"/>
</dbReference>
<keyword evidence="7 24" id="KW-0732">Signal</keyword>
<keyword evidence="15" id="KW-0829">Tyrosine-protein kinase</keyword>
<evidence type="ECO:0000256" key="6">
    <source>
        <dbReference type="ARBA" id="ARBA00022692"/>
    </source>
</evidence>
<dbReference type="SUPFAM" id="SSF57184">
    <property type="entry name" value="Growth factor receptor domain"/>
    <property type="match status" value="1"/>
</dbReference>
<dbReference type="InterPro" id="IPR008979">
    <property type="entry name" value="Galactose-bd-like_sf"/>
</dbReference>
<dbReference type="Pfam" id="PF07714">
    <property type="entry name" value="PK_Tyr_Ser-Thr"/>
    <property type="match status" value="1"/>
</dbReference>
<feature type="domain" description="Fibronectin type-III" evidence="27">
    <location>
        <begin position="326"/>
        <end position="437"/>
    </location>
</feature>
<dbReference type="SMART" id="SM01411">
    <property type="entry name" value="Ephrin_rec_like"/>
    <property type="match status" value="1"/>
</dbReference>
<dbReference type="Gene3D" id="3.30.200.20">
    <property type="entry name" value="Phosphorylase Kinase, domain 1"/>
    <property type="match status" value="1"/>
</dbReference>
<keyword evidence="10" id="KW-0418">Kinase</keyword>
<accession>A0AAJ7X796</accession>
<dbReference type="InterPro" id="IPR016257">
    <property type="entry name" value="Tyr_kinase_ephrin_rcpt"/>
</dbReference>
<dbReference type="InterPro" id="IPR001245">
    <property type="entry name" value="Ser-Thr/Tyr_kinase_cat_dom"/>
</dbReference>
<dbReference type="InterPro" id="IPR001426">
    <property type="entry name" value="Tyr_kinase_rcpt_V_CS"/>
</dbReference>